<evidence type="ECO:0000313" key="4">
    <source>
        <dbReference type="Proteomes" id="UP000280296"/>
    </source>
</evidence>
<accession>A0A432MJ47</accession>
<evidence type="ECO:0000313" key="3">
    <source>
        <dbReference type="EMBL" id="RUL87247.1"/>
    </source>
</evidence>
<name>A0A432MJ47_9BACT</name>
<proteinExistence type="predicted"/>
<dbReference type="InterPro" id="IPR052744">
    <property type="entry name" value="GPAT/DAPAT"/>
</dbReference>
<dbReference type="SMART" id="SM00563">
    <property type="entry name" value="PlsC"/>
    <property type="match status" value="1"/>
</dbReference>
<feature type="region of interest" description="Disordered" evidence="1">
    <location>
        <begin position="1"/>
        <end position="25"/>
    </location>
</feature>
<reference evidence="3 4" key="2">
    <citation type="submission" date="2019-01" db="EMBL/GenBank/DDBJ databases">
        <title>Tautonia sociabilis, a novel thermotolerant planctomycete of Isosphaeraceae family, isolated from a 4000 m deep subterranean habitat.</title>
        <authorList>
            <person name="Kovaleva O.L."/>
            <person name="Elcheninov A.G."/>
            <person name="Van Heerden E."/>
            <person name="Toshchakov S.V."/>
            <person name="Novikov A."/>
            <person name="Bonch-Osmolovskaya E.A."/>
            <person name="Kublanov I.V."/>
        </authorList>
    </citation>
    <scope>NUCLEOTIDE SEQUENCE [LARGE SCALE GENOMIC DNA]</scope>
    <source>
        <strain evidence="3 4">GM2012</strain>
    </source>
</reference>
<dbReference type="Proteomes" id="UP000280296">
    <property type="component" value="Unassembled WGS sequence"/>
</dbReference>
<reference evidence="3 4" key="1">
    <citation type="submission" date="2018-12" db="EMBL/GenBank/DDBJ databases">
        <authorList>
            <person name="Toschakov S.V."/>
        </authorList>
    </citation>
    <scope>NUCLEOTIDE SEQUENCE [LARGE SCALE GENOMIC DNA]</scope>
    <source>
        <strain evidence="3 4">GM2012</strain>
    </source>
</reference>
<evidence type="ECO:0000259" key="2">
    <source>
        <dbReference type="SMART" id="SM00563"/>
    </source>
</evidence>
<keyword evidence="3" id="KW-0808">Transferase</keyword>
<dbReference type="SUPFAM" id="SSF69593">
    <property type="entry name" value="Glycerol-3-phosphate (1)-acyltransferase"/>
    <property type="match status" value="1"/>
</dbReference>
<gene>
    <name evidence="3" type="ORF">TsocGM_13570</name>
</gene>
<dbReference type="EMBL" id="RYZH01000024">
    <property type="protein sequence ID" value="RUL87247.1"/>
    <property type="molecule type" value="Genomic_DNA"/>
</dbReference>
<sequence>MIQNASESPAVAGNGSRSPMSAAAPETPRSHVSRWLIWAVWPIHWVLVRTYFRVRVLHPERLPSEGPVILAPTHRTRWDTIMLYEALCRAPKFRILRFLTSHDEVARGVQGWFIRRLGAFPINTARPTPGALKHCREILQSGQALVIFPEGNIFRLAPGEVHPLKPGTAWLSLLVQNDLGEEPLTIVPIRLTYSDRFLRYRSRAEVEILPPIRVADYAELPRKEAIAALTADLQRALGDRVNDAPRPVIDAIARGEAPPAMAAAPAADGRNDAA</sequence>
<keyword evidence="4" id="KW-1185">Reference proteome</keyword>
<feature type="domain" description="Phospholipid/glycerol acyltransferase" evidence="2">
    <location>
        <begin position="68"/>
        <end position="194"/>
    </location>
</feature>
<dbReference type="PANTHER" id="PTHR31605:SF0">
    <property type="entry name" value="GLYCEROL-3-PHOSPHATE O-ACYLTRANSFERASE 1"/>
    <property type="match status" value="1"/>
</dbReference>
<dbReference type="GO" id="GO:0008654">
    <property type="term" value="P:phospholipid biosynthetic process"/>
    <property type="evidence" value="ECO:0007669"/>
    <property type="project" value="TreeGrafter"/>
</dbReference>
<dbReference type="InterPro" id="IPR002123">
    <property type="entry name" value="Plipid/glycerol_acylTrfase"/>
</dbReference>
<dbReference type="GO" id="GO:0004366">
    <property type="term" value="F:glycerol-3-phosphate O-acyltransferase activity"/>
    <property type="evidence" value="ECO:0007669"/>
    <property type="project" value="TreeGrafter"/>
</dbReference>
<keyword evidence="3" id="KW-0012">Acyltransferase</keyword>
<comment type="caution">
    <text evidence="3">The sequence shown here is derived from an EMBL/GenBank/DDBJ whole genome shotgun (WGS) entry which is preliminary data.</text>
</comment>
<evidence type="ECO:0000256" key="1">
    <source>
        <dbReference type="SAM" id="MobiDB-lite"/>
    </source>
</evidence>
<organism evidence="3 4">
    <name type="scientific">Tautonia sociabilis</name>
    <dbReference type="NCBI Taxonomy" id="2080755"/>
    <lineage>
        <taxon>Bacteria</taxon>
        <taxon>Pseudomonadati</taxon>
        <taxon>Planctomycetota</taxon>
        <taxon>Planctomycetia</taxon>
        <taxon>Isosphaerales</taxon>
        <taxon>Isosphaeraceae</taxon>
        <taxon>Tautonia</taxon>
    </lineage>
</organism>
<dbReference type="Pfam" id="PF01553">
    <property type="entry name" value="Acyltransferase"/>
    <property type="match status" value="1"/>
</dbReference>
<protein>
    <submittedName>
        <fullName evidence="3">1-acyl-sn-glycerol-3-phosphate acyltransferase</fullName>
    </submittedName>
</protein>
<dbReference type="AlphaFoldDB" id="A0A432MJ47"/>
<dbReference type="PANTHER" id="PTHR31605">
    <property type="entry name" value="GLYCEROL-3-PHOSPHATE O-ACYLTRANSFERASE 1"/>
    <property type="match status" value="1"/>
</dbReference>
<dbReference type="GO" id="GO:0016287">
    <property type="term" value="F:glycerone-phosphate O-acyltransferase activity"/>
    <property type="evidence" value="ECO:0007669"/>
    <property type="project" value="TreeGrafter"/>
</dbReference>